<gene>
    <name evidence="1" type="ORF">C1H84_00920</name>
</gene>
<protein>
    <submittedName>
        <fullName evidence="1">Haloacid dehalogenase</fullName>
    </submittedName>
</protein>
<dbReference type="Gene3D" id="1.10.150.240">
    <property type="entry name" value="Putative phosphatase, domain 2"/>
    <property type="match status" value="1"/>
</dbReference>
<dbReference type="SFLD" id="SFLDS00003">
    <property type="entry name" value="Haloacid_Dehalogenase"/>
    <property type="match status" value="1"/>
</dbReference>
<dbReference type="SFLD" id="SFLDG01129">
    <property type="entry name" value="C1.5:_HAD__Beta-PGM__Phosphata"/>
    <property type="match status" value="1"/>
</dbReference>
<comment type="caution">
    <text evidence="1">The sequence shown here is derived from an EMBL/GenBank/DDBJ whole genome shotgun (WGS) entry which is preliminary data.</text>
</comment>
<reference evidence="1 2" key="1">
    <citation type="submission" date="2018-01" db="EMBL/GenBank/DDBJ databases">
        <title>Glutamicibacter soli strain NHPC-3 Whole genome sequence and assembly.</title>
        <authorList>
            <person name="Choudhury P."/>
            <person name="Gupta D."/>
            <person name="Sengupta K."/>
            <person name="Jawed A."/>
            <person name="Sultana N."/>
            <person name="Saha P."/>
        </authorList>
    </citation>
    <scope>NUCLEOTIDE SEQUENCE [LARGE SCALE GENOMIC DNA]</scope>
    <source>
        <strain evidence="1 2">NHPC-3</strain>
    </source>
</reference>
<dbReference type="AlphaFoldDB" id="A0A365YNR3"/>
<proteinExistence type="predicted"/>
<dbReference type="PANTHER" id="PTHR18901">
    <property type="entry name" value="2-DEOXYGLUCOSE-6-PHOSPHATE PHOSPHATASE 2"/>
    <property type="match status" value="1"/>
</dbReference>
<dbReference type="InterPro" id="IPR023198">
    <property type="entry name" value="PGP-like_dom2"/>
</dbReference>
<dbReference type="NCBIfam" id="TIGR01509">
    <property type="entry name" value="HAD-SF-IA-v3"/>
    <property type="match status" value="1"/>
</dbReference>
<accession>A0A365YNR3</accession>
<name>A0A365YNR3_9MICC</name>
<dbReference type="Proteomes" id="UP000252167">
    <property type="component" value="Unassembled WGS sequence"/>
</dbReference>
<dbReference type="InterPro" id="IPR023214">
    <property type="entry name" value="HAD_sf"/>
</dbReference>
<dbReference type="InterPro" id="IPR041492">
    <property type="entry name" value="HAD_2"/>
</dbReference>
<sequence>MNQELPRAVLWDMDGTLVDTEPYWFLAQRELLGRYSIAWTQEQAHALVGSALPDSAAFFQQLGVPLPADELIGTLIGKVAARTRAEIPWRPGARRLLQELDSLGVPCALVTMSRGPLAKVLLDALPPDTFDVVVTGEMVRRGKPDPEPYLLAVQQLCRRHELPQEAARAMVAVEDSPPGVRSALAAGLCTVGVPNMVPLEALPGLVRWDSLAGRSAAQLGALVGRPVPAG</sequence>
<evidence type="ECO:0000313" key="1">
    <source>
        <dbReference type="EMBL" id="RBM03900.1"/>
    </source>
</evidence>
<evidence type="ECO:0000313" key="2">
    <source>
        <dbReference type="Proteomes" id="UP000252167"/>
    </source>
</evidence>
<dbReference type="InterPro" id="IPR006439">
    <property type="entry name" value="HAD-SF_hydro_IA"/>
</dbReference>
<dbReference type="Pfam" id="PF13419">
    <property type="entry name" value="HAD_2"/>
    <property type="match status" value="1"/>
</dbReference>
<organism evidence="1 2">
    <name type="scientific">Glutamicibacter soli</name>
    <dbReference type="NCBI Taxonomy" id="453836"/>
    <lineage>
        <taxon>Bacteria</taxon>
        <taxon>Bacillati</taxon>
        <taxon>Actinomycetota</taxon>
        <taxon>Actinomycetes</taxon>
        <taxon>Micrococcales</taxon>
        <taxon>Micrococcaceae</taxon>
        <taxon>Glutamicibacter</taxon>
    </lineage>
</organism>
<dbReference type="Gene3D" id="3.40.50.1000">
    <property type="entry name" value="HAD superfamily/HAD-like"/>
    <property type="match status" value="1"/>
</dbReference>
<dbReference type="SUPFAM" id="SSF56784">
    <property type="entry name" value="HAD-like"/>
    <property type="match status" value="1"/>
</dbReference>
<dbReference type="RefSeq" id="WP_113606298.1">
    <property type="nucleotide sequence ID" value="NZ_JBNBOD010000001.1"/>
</dbReference>
<dbReference type="CDD" id="cd07505">
    <property type="entry name" value="HAD_BPGM-like"/>
    <property type="match status" value="1"/>
</dbReference>
<dbReference type="EMBL" id="POAF01000001">
    <property type="protein sequence ID" value="RBM03900.1"/>
    <property type="molecule type" value="Genomic_DNA"/>
</dbReference>
<dbReference type="PANTHER" id="PTHR18901:SF38">
    <property type="entry name" value="PSEUDOURIDINE-5'-PHOSPHATASE"/>
    <property type="match status" value="1"/>
</dbReference>
<dbReference type="InterPro" id="IPR036412">
    <property type="entry name" value="HAD-like_sf"/>
</dbReference>
<keyword evidence="2" id="KW-1185">Reference proteome</keyword>